<protein>
    <submittedName>
        <fullName evidence="2">Uncharacterized protein</fullName>
    </submittedName>
</protein>
<organism evidence="2 3">
    <name type="scientific">Corynebacterium kroppenstedtii</name>
    <dbReference type="NCBI Taxonomy" id="161879"/>
    <lineage>
        <taxon>Bacteria</taxon>
        <taxon>Bacillati</taxon>
        <taxon>Actinomycetota</taxon>
        <taxon>Actinomycetes</taxon>
        <taxon>Mycobacteriales</taxon>
        <taxon>Corynebacteriaceae</taxon>
        <taxon>Corynebacterium</taxon>
    </lineage>
</organism>
<name>A0A2W5UU67_9CORY</name>
<keyword evidence="1" id="KW-1133">Transmembrane helix</keyword>
<feature type="transmembrane region" description="Helical" evidence="1">
    <location>
        <begin position="24"/>
        <end position="44"/>
    </location>
</feature>
<sequence length="100" mass="10495">MTEHTSTPASAPEKHKAGAFDIRTVIAILLEIYGLVLVICSFALDPGTNPDTGASKSATDNLWVGIGLLVVAGVFVAWAKLKPIIVDESKIVHDDEPGLG</sequence>
<evidence type="ECO:0000313" key="3">
    <source>
        <dbReference type="Proteomes" id="UP000249432"/>
    </source>
</evidence>
<comment type="caution">
    <text evidence="2">The sequence shown here is derived from an EMBL/GenBank/DDBJ whole genome shotgun (WGS) entry which is preliminary data.</text>
</comment>
<gene>
    <name evidence="2" type="ORF">DI525_00810</name>
</gene>
<evidence type="ECO:0000313" key="2">
    <source>
        <dbReference type="EMBL" id="PZR06844.1"/>
    </source>
</evidence>
<dbReference type="AlphaFoldDB" id="A0A2W5UU67"/>
<evidence type="ECO:0000256" key="1">
    <source>
        <dbReference type="SAM" id="Phobius"/>
    </source>
</evidence>
<dbReference type="RefSeq" id="WP_303733907.1">
    <property type="nucleotide sequence ID" value="NZ_CAKZHK010000006.1"/>
</dbReference>
<proteinExistence type="predicted"/>
<accession>A0A2W5UU67</accession>
<dbReference type="Proteomes" id="UP000249432">
    <property type="component" value="Unassembled WGS sequence"/>
</dbReference>
<keyword evidence="1" id="KW-0812">Transmembrane</keyword>
<keyword evidence="1" id="KW-0472">Membrane</keyword>
<feature type="transmembrane region" description="Helical" evidence="1">
    <location>
        <begin position="64"/>
        <end position="81"/>
    </location>
</feature>
<reference evidence="2 3" key="1">
    <citation type="submission" date="2017-08" db="EMBL/GenBank/DDBJ databases">
        <title>Infants hospitalized years apart are colonized by the same room-sourced microbial strains.</title>
        <authorList>
            <person name="Brooks B."/>
            <person name="Olm M.R."/>
            <person name="Firek B.A."/>
            <person name="Baker R."/>
            <person name="Thomas B.C."/>
            <person name="Morowitz M.J."/>
            <person name="Banfield J.F."/>
        </authorList>
    </citation>
    <scope>NUCLEOTIDE SEQUENCE [LARGE SCALE GENOMIC DNA]</scope>
    <source>
        <strain evidence="2">S2_003_000_R1_3</strain>
    </source>
</reference>
<dbReference type="EMBL" id="QFRA01000001">
    <property type="protein sequence ID" value="PZR06844.1"/>
    <property type="molecule type" value="Genomic_DNA"/>
</dbReference>